<dbReference type="EMBL" id="SMFZ01000001">
    <property type="protein sequence ID" value="TCK25667.1"/>
    <property type="molecule type" value="Genomic_DNA"/>
</dbReference>
<dbReference type="OrthoDB" id="3426016at2"/>
<protein>
    <submittedName>
        <fullName evidence="4">Iron complex transport system ATP-binding protein</fullName>
    </submittedName>
</protein>
<gene>
    <name evidence="4" type="ORF">EV378_1484</name>
</gene>
<comment type="caution">
    <text evidence="4">The sequence shown here is derived from an EMBL/GenBank/DDBJ whole genome shotgun (WGS) entry which is preliminary data.</text>
</comment>
<organism evidence="4 5">
    <name type="scientific">Pseudonocardia endophytica</name>
    <dbReference type="NCBI Taxonomy" id="401976"/>
    <lineage>
        <taxon>Bacteria</taxon>
        <taxon>Bacillati</taxon>
        <taxon>Actinomycetota</taxon>
        <taxon>Actinomycetes</taxon>
        <taxon>Pseudonocardiales</taxon>
        <taxon>Pseudonocardiaceae</taxon>
        <taxon>Pseudonocardia</taxon>
    </lineage>
</organism>
<dbReference type="RefSeq" id="WP_132422068.1">
    <property type="nucleotide sequence ID" value="NZ_SMFZ01000001.1"/>
</dbReference>
<dbReference type="Proteomes" id="UP000295560">
    <property type="component" value="Unassembled WGS sequence"/>
</dbReference>
<dbReference type="PANTHER" id="PTHR42794:SF2">
    <property type="entry name" value="ABC TRANSPORTER ATP-BINDING PROTEIN"/>
    <property type="match status" value="1"/>
</dbReference>
<proteinExistence type="predicted"/>
<evidence type="ECO:0000256" key="2">
    <source>
        <dbReference type="ARBA" id="ARBA00022840"/>
    </source>
</evidence>
<dbReference type="CDD" id="cd03214">
    <property type="entry name" value="ABC_Iron-Siderophores_B12_Hemin"/>
    <property type="match status" value="1"/>
</dbReference>
<keyword evidence="1" id="KW-0547">Nucleotide-binding</keyword>
<sequence>MTGSGLVVRELAVGHSRRRTLDGVTASAAPGELTLLLGPNGSGKSTMLRTLAGLLPVHAGSATLDGESLFAMPAPRRARRIGVVLTDRPDGGMLTGREVVALGRHPYTGPLGSLTADDRAEVDDALDAVGAAGLAGRRLHQLSDGERQRLLVARALAQRPALLLLDEPSAFLDVSARVSLLGTLRRLAHEQGLCVLLSTHDLELGLRLADAAWLIDTGGTVRTGTPDELAGSGAIGRVFDTDELRFDPATGTFRLTSRAGG</sequence>
<dbReference type="Pfam" id="PF00005">
    <property type="entry name" value="ABC_tran"/>
    <property type="match status" value="1"/>
</dbReference>
<dbReference type="InterPro" id="IPR003593">
    <property type="entry name" value="AAA+_ATPase"/>
</dbReference>
<dbReference type="InterPro" id="IPR027417">
    <property type="entry name" value="P-loop_NTPase"/>
</dbReference>
<keyword evidence="5" id="KW-1185">Reference proteome</keyword>
<dbReference type="InterPro" id="IPR003439">
    <property type="entry name" value="ABC_transporter-like_ATP-bd"/>
</dbReference>
<accession>A0A4R1HSP5</accession>
<dbReference type="SMART" id="SM00382">
    <property type="entry name" value="AAA"/>
    <property type="match status" value="1"/>
</dbReference>
<dbReference type="PANTHER" id="PTHR42794">
    <property type="entry name" value="HEMIN IMPORT ATP-BINDING PROTEIN HMUV"/>
    <property type="match status" value="1"/>
</dbReference>
<dbReference type="Gene3D" id="3.40.50.300">
    <property type="entry name" value="P-loop containing nucleotide triphosphate hydrolases"/>
    <property type="match status" value="1"/>
</dbReference>
<dbReference type="SUPFAM" id="SSF52540">
    <property type="entry name" value="P-loop containing nucleoside triphosphate hydrolases"/>
    <property type="match status" value="1"/>
</dbReference>
<reference evidence="4 5" key="1">
    <citation type="submission" date="2019-03" db="EMBL/GenBank/DDBJ databases">
        <title>Sequencing the genomes of 1000 actinobacteria strains.</title>
        <authorList>
            <person name="Klenk H.-P."/>
        </authorList>
    </citation>
    <scope>NUCLEOTIDE SEQUENCE [LARGE SCALE GENOMIC DNA]</scope>
    <source>
        <strain evidence="4 5">DSM 44969</strain>
    </source>
</reference>
<evidence type="ECO:0000313" key="4">
    <source>
        <dbReference type="EMBL" id="TCK25667.1"/>
    </source>
</evidence>
<dbReference type="GO" id="GO:0005524">
    <property type="term" value="F:ATP binding"/>
    <property type="evidence" value="ECO:0007669"/>
    <property type="project" value="UniProtKB-KW"/>
</dbReference>
<dbReference type="AlphaFoldDB" id="A0A4R1HSP5"/>
<evidence type="ECO:0000313" key="5">
    <source>
        <dbReference type="Proteomes" id="UP000295560"/>
    </source>
</evidence>
<keyword evidence="2 4" id="KW-0067">ATP-binding</keyword>
<dbReference type="PROSITE" id="PS50893">
    <property type="entry name" value="ABC_TRANSPORTER_2"/>
    <property type="match status" value="1"/>
</dbReference>
<evidence type="ECO:0000256" key="1">
    <source>
        <dbReference type="ARBA" id="ARBA00022741"/>
    </source>
</evidence>
<feature type="domain" description="ABC transporter" evidence="3">
    <location>
        <begin position="6"/>
        <end position="242"/>
    </location>
</feature>
<name>A0A4R1HSP5_PSEEN</name>
<evidence type="ECO:0000259" key="3">
    <source>
        <dbReference type="PROSITE" id="PS50893"/>
    </source>
</evidence>
<dbReference type="GO" id="GO:0016887">
    <property type="term" value="F:ATP hydrolysis activity"/>
    <property type="evidence" value="ECO:0007669"/>
    <property type="project" value="InterPro"/>
</dbReference>